<dbReference type="InterPro" id="IPR006685">
    <property type="entry name" value="MscS_channel_2nd"/>
</dbReference>
<feature type="transmembrane region" description="Helical" evidence="8">
    <location>
        <begin position="62"/>
        <end position="84"/>
    </location>
</feature>
<comment type="subcellular location">
    <subcellularLocation>
        <location evidence="2">Cell membrane</location>
    </subcellularLocation>
    <subcellularLocation>
        <location evidence="1">Membrane</location>
        <topology evidence="1">Multi-pass membrane protein</topology>
    </subcellularLocation>
</comment>
<dbReference type="GO" id="GO:0005886">
    <property type="term" value="C:plasma membrane"/>
    <property type="evidence" value="ECO:0007669"/>
    <property type="project" value="UniProtKB-SubCell"/>
</dbReference>
<reference evidence="10" key="1">
    <citation type="submission" date="2020-09" db="EMBL/GenBank/DDBJ databases">
        <title>Bacillus faecalis sp. nov., a moderately halophilic bacterium isolated from cow faeces.</title>
        <authorList>
            <person name="Jiang L."/>
            <person name="Lee J."/>
        </authorList>
    </citation>
    <scope>NUCLEOTIDE SEQUENCE</scope>
    <source>
        <strain evidence="10">AGMB 02131</strain>
    </source>
</reference>
<name>A0A927CZ51_9BACI</name>
<evidence type="ECO:0000313" key="11">
    <source>
        <dbReference type="Proteomes" id="UP000602076"/>
    </source>
</evidence>
<feature type="transmembrane region" description="Helical" evidence="8">
    <location>
        <begin position="90"/>
        <end position="109"/>
    </location>
</feature>
<feature type="transmembrane region" description="Helical" evidence="8">
    <location>
        <begin position="20"/>
        <end position="41"/>
    </location>
</feature>
<gene>
    <name evidence="10" type="ORF">IEO70_08580</name>
</gene>
<keyword evidence="4" id="KW-1003">Cell membrane</keyword>
<evidence type="ECO:0000256" key="6">
    <source>
        <dbReference type="ARBA" id="ARBA00022989"/>
    </source>
</evidence>
<dbReference type="RefSeq" id="WP_190997964.1">
    <property type="nucleotide sequence ID" value="NZ_JACXSI010000018.1"/>
</dbReference>
<evidence type="ECO:0000256" key="1">
    <source>
        <dbReference type="ARBA" id="ARBA00004141"/>
    </source>
</evidence>
<evidence type="ECO:0000259" key="9">
    <source>
        <dbReference type="Pfam" id="PF00924"/>
    </source>
</evidence>
<evidence type="ECO:0000256" key="2">
    <source>
        <dbReference type="ARBA" id="ARBA00004236"/>
    </source>
</evidence>
<organism evidence="10 11">
    <name type="scientific">Peribacillus faecalis</name>
    <dbReference type="NCBI Taxonomy" id="2772559"/>
    <lineage>
        <taxon>Bacteria</taxon>
        <taxon>Bacillati</taxon>
        <taxon>Bacillota</taxon>
        <taxon>Bacilli</taxon>
        <taxon>Bacillales</taxon>
        <taxon>Bacillaceae</taxon>
        <taxon>Peribacillus</taxon>
    </lineage>
</organism>
<evidence type="ECO:0000256" key="5">
    <source>
        <dbReference type="ARBA" id="ARBA00022692"/>
    </source>
</evidence>
<dbReference type="PANTHER" id="PTHR30460">
    <property type="entry name" value="MODERATE CONDUCTANCE MECHANOSENSITIVE CHANNEL YBIO"/>
    <property type="match status" value="1"/>
</dbReference>
<evidence type="ECO:0000256" key="3">
    <source>
        <dbReference type="ARBA" id="ARBA00008017"/>
    </source>
</evidence>
<keyword evidence="5 8" id="KW-0812">Transmembrane</keyword>
<evidence type="ECO:0000256" key="7">
    <source>
        <dbReference type="ARBA" id="ARBA00023136"/>
    </source>
</evidence>
<accession>A0A927CZ51</accession>
<dbReference type="PANTHER" id="PTHR30460:SF1">
    <property type="entry name" value="MECHANOSENSITIVE ION CHANNEL"/>
    <property type="match status" value="1"/>
</dbReference>
<dbReference type="Gene3D" id="2.30.30.60">
    <property type="match status" value="1"/>
</dbReference>
<keyword evidence="11" id="KW-1185">Reference proteome</keyword>
<feature type="domain" description="Mechanosensitive ion channel MscS" evidence="9">
    <location>
        <begin position="108"/>
        <end position="171"/>
    </location>
</feature>
<evidence type="ECO:0000313" key="10">
    <source>
        <dbReference type="EMBL" id="MBD3108420.1"/>
    </source>
</evidence>
<dbReference type="EMBL" id="JACXSI010000018">
    <property type="protein sequence ID" value="MBD3108420.1"/>
    <property type="molecule type" value="Genomic_DNA"/>
</dbReference>
<dbReference type="InterPro" id="IPR010920">
    <property type="entry name" value="LSM_dom_sf"/>
</dbReference>
<evidence type="ECO:0000256" key="8">
    <source>
        <dbReference type="SAM" id="Phobius"/>
    </source>
</evidence>
<keyword evidence="7 8" id="KW-0472">Membrane</keyword>
<protein>
    <submittedName>
        <fullName evidence="10">Mechanosensitive ion channel family protein</fullName>
    </submittedName>
</protein>
<dbReference type="AlphaFoldDB" id="A0A927CZ51"/>
<dbReference type="InterPro" id="IPR023408">
    <property type="entry name" value="MscS_beta-dom_sf"/>
</dbReference>
<dbReference type="SUPFAM" id="SSF82861">
    <property type="entry name" value="Mechanosensitive channel protein MscS (YggB), transmembrane region"/>
    <property type="match status" value="1"/>
</dbReference>
<evidence type="ECO:0000256" key="4">
    <source>
        <dbReference type="ARBA" id="ARBA00022475"/>
    </source>
</evidence>
<dbReference type="Gene3D" id="1.10.287.1260">
    <property type="match status" value="1"/>
</dbReference>
<proteinExistence type="inferred from homology"/>
<dbReference type="Pfam" id="PF00924">
    <property type="entry name" value="MS_channel_2nd"/>
    <property type="match status" value="1"/>
</dbReference>
<dbReference type="InterPro" id="IPR011014">
    <property type="entry name" value="MscS_channel_TM-2"/>
</dbReference>
<dbReference type="InterPro" id="IPR045276">
    <property type="entry name" value="YbiO_bact"/>
</dbReference>
<dbReference type="GO" id="GO:0008381">
    <property type="term" value="F:mechanosensitive monoatomic ion channel activity"/>
    <property type="evidence" value="ECO:0007669"/>
    <property type="project" value="InterPro"/>
</dbReference>
<sequence length="294" mass="33279">MFESLKPFVDIDFTVITEYVISLGTTSLATYLAIKVIGYLLNQFFKRSRLLEEKKEETIKSLYKNTSNYVLAIIILIAAIKPFFADLSEVILAGGIIAAVIGFGAQKVVNDIISGIFMVFEGTIKAGDFIHLNGEIEGGTVEEIGFRITKIRLLNGKLLTISNGEIRKMVNGSVYKRRIFESVIFSFHEDPIRVKEIFINVCDELNLKHHAYLKRNEKTDEFEEKYQVYGFHSMDSSPLGYKISIVATVNDTDYITAVLEAKELLAKTIYREKIKMAETYVNVENSSQKQHLSS</sequence>
<keyword evidence="6 8" id="KW-1133">Transmembrane helix</keyword>
<comment type="caution">
    <text evidence="10">The sequence shown here is derived from an EMBL/GenBank/DDBJ whole genome shotgun (WGS) entry which is preliminary data.</text>
</comment>
<dbReference type="SUPFAM" id="SSF50182">
    <property type="entry name" value="Sm-like ribonucleoproteins"/>
    <property type="match status" value="1"/>
</dbReference>
<dbReference type="Proteomes" id="UP000602076">
    <property type="component" value="Unassembled WGS sequence"/>
</dbReference>
<comment type="similarity">
    <text evidence="3">Belongs to the MscS (TC 1.A.23) family.</text>
</comment>